<protein>
    <submittedName>
        <fullName evidence="1">HAD domain-containing protein</fullName>
    </submittedName>
</protein>
<name>A0ABU9RE94_9BURK</name>
<dbReference type="Pfam" id="PF18143">
    <property type="entry name" value="HAD_SAK_2"/>
    <property type="match status" value="1"/>
</dbReference>
<organism evidence="1 2">
    <name type="scientific">Paraburkholderia azotifigens</name>
    <dbReference type="NCBI Taxonomy" id="2057004"/>
    <lineage>
        <taxon>Bacteria</taxon>
        <taxon>Pseudomonadati</taxon>
        <taxon>Pseudomonadota</taxon>
        <taxon>Betaproteobacteria</taxon>
        <taxon>Burkholderiales</taxon>
        <taxon>Burkholderiaceae</taxon>
        <taxon>Paraburkholderia</taxon>
    </lineage>
</organism>
<reference evidence="1 2" key="1">
    <citation type="submission" date="2024-01" db="EMBL/GenBank/DDBJ databases">
        <title>The diversity of rhizobia nodulating Mimosa spp. in eleven states of Brazil covering several biomes is determined by host plant, location, and edaphic factors.</title>
        <authorList>
            <person name="Rouws L."/>
            <person name="Barauna A."/>
            <person name="Beukes C."/>
            <person name="De Faria S.M."/>
            <person name="Gross E."/>
            <person name="Dos Reis Junior F.B."/>
            <person name="Simon M."/>
            <person name="Maluk M."/>
            <person name="Odee D.W."/>
            <person name="Kenicer G."/>
            <person name="Young J.P.W."/>
            <person name="Reis V.M."/>
            <person name="Zilli J."/>
            <person name="James E.K."/>
        </authorList>
    </citation>
    <scope>NUCLEOTIDE SEQUENCE [LARGE SCALE GENOMIC DNA]</scope>
    <source>
        <strain evidence="1 2">JPY530</strain>
    </source>
</reference>
<dbReference type="Proteomes" id="UP001481677">
    <property type="component" value="Unassembled WGS sequence"/>
</dbReference>
<comment type="caution">
    <text evidence="1">The sequence shown here is derived from an EMBL/GenBank/DDBJ whole genome shotgun (WGS) entry which is preliminary data.</text>
</comment>
<sequence>MRNNVEGPIRLSDRAVVFLDFDGVLHPVGLPAIDEDFRLIDNPGLFVWLPILERLLAPYPMIGIIVSSDWRRLFDDTTLIQLLGPLAARFVGVVECYGASRSEEILAEVERRGLKAWLALDDHPRVLAAHGRDARFIACEPATGLSSVAVQRILSLRLAHLLVNEF</sequence>
<proteinExistence type="predicted"/>
<dbReference type="EMBL" id="JAZHGA010000041">
    <property type="protein sequence ID" value="MEM5345058.1"/>
    <property type="molecule type" value="Genomic_DNA"/>
</dbReference>
<keyword evidence="2" id="KW-1185">Reference proteome</keyword>
<accession>A0ABU9RE94</accession>
<evidence type="ECO:0000313" key="1">
    <source>
        <dbReference type="EMBL" id="MEM5345058.1"/>
    </source>
</evidence>
<gene>
    <name evidence="1" type="ORF">V4C56_36210</name>
</gene>
<dbReference type="RefSeq" id="WP_275671051.1">
    <property type="nucleotide sequence ID" value="NZ_JAZHFZ010000041.1"/>
</dbReference>
<evidence type="ECO:0000313" key="2">
    <source>
        <dbReference type="Proteomes" id="UP001481677"/>
    </source>
</evidence>